<evidence type="ECO:0000313" key="1">
    <source>
        <dbReference type="EMBL" id="KOR89386.1"/>
    </source>
</evidence>
<keyword evidence="2" id="KW-1185">Reference proteome</keyword>
<protein>
    <submittedName>
        <fullName evidence="1">Uncharacterized protein</fullName>
    </submittedName>
</protein>
<comment type="caution">
    <text evidence="1">The sequence shown here is derived from an EMBL/GenBank/DDBJ whole genome shotgun (WGS) entry which is preliminary data.</text>
</comment>
<gene>
    <name evidence="1" type="ORF">AM231_09690</name>
</gene>
<proteinExistence type="predicted"/>
<reference evidence="2" key="1">
    <citation type="submission" date="2015-08" db="EMBL/GenBank/DDBJ databases">
        <title>Genome sequencing project for genomic taxonomy and phylogenomics of Bacillus-like bacteria.</title>
        <authorList>
            <person name="Liu B."/>
            <person name="Wang J."/>
            <person name="Zhu Y."/>
            <person name="Liu G."/>
            <person name="Chen Q."/>
            <person name="Chen Z."/>
            <person name="Lan J."/>
            <person name="Che J."/>
            <person name="Ge C."/>
            <person name="Shi H."/>
            <person name="Pan Z."/>
            <person name="Liu X."/>
        </authorList>
    </citation>
    <scope>NUCLEOTIDE SEQUENCE [LARGE SCALE GENOMIC DNA]</scope>
    <source>
        <strain evidence="2">FJAT-22460</strain>
    </source>
</reference>
<dbReference type="PATRIC" id="fig|1705565.3.peg.3918"/>
<evidence type="ECO:0000313" key="2">
    <source>
        <dbReference type="Proteomes" id="UP000036932"/>
    </source>
</evidence>
<accession>A0A0M1P4I7</accession>
<dbReference type="AlphaFoldDB" id="A0A0M1P4I7"/>
<name>A0A0M1P4I7_9BACL</name>
<sequence>MLAFSRRRFYFSSLQVNPLLNLLAAFLLVINPIKEPIKLTANTIITLINPNASYDTEGKKYLNPYTGPKIIIPTGIAKSIESIRYITKTHAIEKRQYMELNLRK</sequence>
<organism evidence="1 2">
    <name type="scientific">Paenibacillus solani</name>
    <dbReference type="NCBI Taxonomy" id="1705565"/>
    <lineage>
        <taxon>Bacteria</taxon>
        <taxon>Bacillati</taxon>
        <taxon>Bacillota</taxon>
        <taxon>Bacilli</taxon>
        <taxon>Bacillales</taxon>
        <taxon>Paenibacillaceae</taxon>
        <taxon>Paenibacillus</taxon>
    </lineage>
</organism>
<dbReference type="Proteomes" id="UP000036932">
    <property type="component" value="Unassembled WGS sequence"/>
</dbReference>
<dbReference type="EMBL" id="LIUT01000001">
    <property type="protein sequence ID" value="KOR89386.1"/>
    <property type="molecule type" value="Genomic_DNA"/>
</dbReference>